<reference evidence="1 2" key="1">
    <citation type="submission" date="2012-02" db="EMBL/GenBank/DDBJ databases">
        <title>Complete genome sequence of Actinoplanes missouriensis 431 (= NBRC 102363).</title>
        <authorList>
            <person name="Ohnishi Y."/>
            <person name="Ishikawa J."/>
            <person name="Sekine M."/>
            <person name="Hosoyama A."/>
            <person name="Harada T."/>
            <person name="Narita H."/>
            <person name="Hata T."/>
            <person name="Konno Y."/>
            <person name="Tutikane K."/>
            <person name="Fujita N."/>
            <person name="Horinouchi S."/>
            <person name="Hayakawa M."/>
        </authorList>
    </citation>
    <scope>NUCLEOTIDE SEQUENCE [LARGE SCALE GENOMIC DNA]</scope>
    <source>
        <strain evidence="2">ATCC 14538 / DSM 43046 / CBS 188.64 / JCM 3121 / NBRC 102363 / NCIMB 12654 / NRRL B-3342 / UNCC 431</strain>
    </source>
</reference>
<dbReference type="HOGENOM" id="CLU_2949838_0_0_11"/>
<proteinExistence type="predicted"/>
<evidence type="ECO:0000313" key="1">
    <source>
        <dbReference type="EMBL" id="BAL86029.1"/>
    </source>
</evidence>
<dbReference type="SUPFAM" id="SSF52540">
    <property type="entry name" value="P-loop containing nucleoside triphosphate hydrolases"/>
    <property type="match status" value="1"/>
</dbReference>
<dbReference type="AlphaFoldDB" id="I0GZ42"/>
<name>I0GZ42_ACTM4</name>
<evidence type="ECO:0008006" key="3">
    <source>
        <dbReference type="Google" id="ProtNLM"/>
    </source>
</evidence>
<dbReference type="InterPro" id="IPR027417">
    <property type="entry name" value="P-loop_NTPase"/>
</dbReference>
<dbReference type="EMBL" id="AP012319">
    <property type="protein sequence ID" value="BAL86029.1"/>
    <property type="molecule type" value="Genomic_DNA"/>
</dbReference>
<dbReference type="KEGG" id="ams:AMIS_8090"/>
<sequence>MVEPLARFAERRVSALLDNLLPVEPVIALHGPRSVGKSTVLSTLARARGVPVRLRHRVR</sequence>
<keyword evidence="2" id="KW-1185">Reference proteome</keyword>
<dbReference type="Proteomes" id="UP000007882">
    <property type="component" value="Chromosome"/>
</dbReference>
<organism evidence="1 2">
    <name type="scientific">Actinoplanes missouriensis (strain ATCC 14538 / DSM 43046 / CBS 188.64 / JCM 3121 / NBRC 102363 / NCIMB 12654 / NRRL B-3342 / UNCC 431)</name>
    <dbReference type="NCBI Taxonomy" id="512565"/>
    <lineage>
        <taxon>Bacteria</taxon>
        <taxon>Bacillati</taxon>
        <taxon>Actinomycetota</taxon>
        <taxon>Actinomycetes</taxon>
        <taxon>Micromonosporales</taxon>
        <taxon>Micromonosporaceae</taxon>
        <taxon>Actinoplanes</taxon>
    </lineage>
</organism>
<gene>
    <name evidence="1" type="ordered locus">AMIS_8090</name>
</gene>
<accession>I0GZ42</accession>
<evidence type="ECO:0000313" key="2">
    <source>
        <dbReference type="Proteomes" id="UP000007882"/>
    </source>
</evidence>
<protein>
    <recommendedName>
        <fullName evidence="3">Orc1-like AAA ATPase domain-containing protein</fullName>
    </recommendedName>
</protein>